<keyword evidence="4 5" id="KW-0472">Membrane</keyword>
<feature type="transmembrane region" description="Helical" evidence="5">
    <location>
        <begin position="27"/>
        <end position="58"/>
    </location>
</feature>
<dbReference type="AlphaFoldDB" id="A0A3M0G4E6"/>
<protein>
    <submittedName>
        <fullName evidence="6">Energy-coupling factor transporter transmembrane protein EcfT</fullName>
    </submittedName>
</protein>
<sequence length="209" mass="22452">MNAHANVLGFHEPGDGWLFRLPVGIKYLLMLAMVVPPLAAVQWSVTLACLVATLTFLLTSGIHLGRALRLGWMMWSILLTLALFHLATLAPVSAFVRPGNLLVAVLAARMLTLTTPTPELMDALVWVLRPLRPLGVNADQVALAVALMIRSIPYLLGTVDDARMAARARGLERNPALLLTPVILGAVAYAERSGEALVARGIGERPLAD</sequence>
<dbReference type="GO" id="GO:0005886">
    <property type="term" value="C:plasma membrane"/>
    <property type="evidence" value="ECO:0007669"/>
    <property type="project" value="UniProtKB-ARBA"/>
</dbReference>
<keyword evidence="3 5" id="KW-1133">Transmembrane helix</keyword>
<proteinExistence type="predicted"/>
<evidence type="ECO:0000313" key="6">
    <source>
        <dbReference type="EMBL" id="RMB59714.1"/>
    </source>
</evidence>
<evidence type="ECO:0000256" key="5">
    <source>
        <dbReference type="SAM" id="Phobius"/>
    </source>
</evidence>
<dbReference type="OrthoDB" id="509049at2"/>
<dbReference type="InterPro" id="IPR003339">
    <property type="entry name" value="ABC/ECF_trnsptr_transmembrane"/>
</dbReference>
<dbReference type="CDD" id="cd16914">
    <property type="entry name" value="EcfT"/>
    <property type="match status" value="1"/>
</dbReference>
<dbReference type="EMBL" id="REFW01000002">
    <property type="protein sequence ID" value="RMB59714.1"/>
    <property type="molecule type" value="Genomic_DNA"/>
</dbReference>
<keyword evidence="2 5" id="KW-0812">Transmembrane</keyword>
<organism evidence="6 7">
    <name type="scientific">Tessaracoccus antarcticus</name>
    <dbReference type="NCBI Taxonomy" id="2479848"/>
    <lineage>
        <taxon>Bacteria</taxon>
        <taxon>Bacillati</taxon>
        <taxon>Actinomycetota</taxon>
        <taxon>Actinomycetes</taxon>
        <taxon>Propionibacteriales</taxon>
        <taxon>Propionibacteriaceae</taxon>
        <taxon>Tessaracoccus</taxon>
    </lineage>
</organism>
<evidence type="ECO:0000256" key="4">
    <source>
        <dbReference type="ARBA" id="ARBA00023136"/>
    </source>
</evidence>
<reference evidence="6 7" key="1">
    <citation type="submission" date="2018-10" db="EMBL/GenBank/DDBJ databases">
        <title>Tessaracoccus antarcticuss sp. nov., isolated from sediment.</title>
        <authorList>
            <person name="Zhou L.Y."/>
            <person name="Du Z.J."/>
        </authorList>
    </citation>
    <scope>NUCLEOTIDE SEQUENCE [LARGE SCALE GENOMIC DNA]</scope>
    <source>
        <strain evidence="6 7">JDX10</strain>
    </source>
</reference>
<comment type="caution">
    <text evidence="6">The sequence shown here is derived from an EMBL/GenBank/DDBJ whole genome shotgun (WGS) entry which is preliminary data.</text>
</comment>
<dbReference type="RefSeq" id="WP_121901193.1">
    <property type="nucleotide sequence ID" value="NZ_REFW01000002.1"/>
</dbReference>
<gene>
    <name evidence="6" type="ORF">EAX62_08130</name>
</gene>
<dbReference type="Pfam" id="PF02361">
    <property type="entry name" value="CbiQ"/>
    <property type="match status" value="1"/>
</dbReference>
<evidence type="ECO:0000313" key="7">
    <source>
        <dbReference type="Proteomes" id="UP000275256"/>
    </source>
</evidence>
<feature type="transmembrane region" description="Helical" evidence="5">
    <location>
        <begin position="70"/>
        <end position="96"/>
    </location>
</feature>
<evidence type="ECO:0000256" key="1">
    <source>
        <dbReference type="ARBA" id="ARBA00004141"/>
    </source>
</evidence>
<accession>A0A3M0G4E6</accession>
<dbReference type="Proteomes" id="UP000275256">
    <property type="component" value="Unassembled WGS sequence"/>
</dbReference>
<name>A0A3M0G4E6_9ACTN</name>
<keyword evidence="7" id="KW-1185">Reference proteome</keyword>
<evidence type="ECO:0000256" key="2">
    <source>
        <dbReference type="ARBA" id="ARBA00022692"/>
    </source>
</evidence>
<comment type="subcellular location">
    <subcellularLocation>
        <location evidence="1">Membrane</location>
        <topology evidence="1">Multi-pass membrane protein</topology>
    </subcellularLocation>
</comment>
<evidence type="ECO:0000256" key="3">
    <source>
        <dbReference type="ARBA" id="ARBA00022989"/>
    </source>
</evidence>